<dbReference type="Proteomes" id="UP000761574">
    <property type="component" value="Unassembled WGS sequence"/>
</dbReference>
<reference evidence="1 2" key="1">
    <citation type="submission" date="2021-05" db="EMBL/GenBank/DDBJ databases">
        <title>Molecular characterization for Shewanella algae harboring chromosomal blaOXA-55-like strains isolated from clinical and environment sample.</title>
        <authorList>
            <person name="Ohama Y."/>
            <person name="Aoki K."/>
            <person name="Harada S."/>
            <person name="Moriya K."/>
            <person name="Ishii Y."/>
            <person name="Tateda K."/>
        </authorList>
    </citation>
    <scope>NUCLEOTIDE SEQUENCE [LARGE SCALE GENOMIC DNA]</scope>
    <source>
        <strain evidence="1 2">LMG 23746</strain>
    </source>
</reference>
<comment type="caution">
    <text evidence="1">The sequence shown here is derived from an EMBL/GenBank/DDBJ whole genome shotgun (WGS) entry which is preliminary data.</text>
</comment>
<evidence type="ECO:0000313" key="1">
    <source>
        <dbReference type="EMBL" id="GIU46483.1"/>
    </source>
</evidence>
<evidence type="ECO:0000313" key="2">
    <source>
        <dbReference type="Proteomes" id="UP000761574"/>
    </source>
</evidence>
<organism evidence="1 2">
    <name type="scientific">Shewanella algidipiscicola</name>
    <dbReference type="NCBI Taxonomy" id="614070"/>
    <lineage>
        <taxon>Bacteria</taxon>
        <taxon>Pseudomonadati</taxon>
        <taxon>Pseudomonadota</taxon>
        <taxon>Gammaproteobacteria</taxon>
        <taxon>Alteromonadales</taxon>
        <taxon>Shewanellaceae</taxon>
        <taxon>Shewanella</taxon>
    </lineage>
</organism>
<name>A0ABQ4PGB8_9GAMM</name>
<accession>A0ABQ4PGB8</accession>
<dbReference type="EMBL" id="BPFB01000016">
    <property type="protein sequence ID" value="GIU46483.1"/>
    <property type="molecule type" value="Genomic_DNA"/>
</dbReference>
<gene>
    <name evidence="1" type="ORF">TUM4630_17090</name>
</gene>
<keyword evidence="2" id="KW-1185">Reference proteome</keyword>
<protein>
    <submittedName>
        <fullName evidence="1">Uncharacterized protein</fullName>
    </submittedName>
</protein>
<proteinExistence type="predicted"/>
<sequence length="82" mass="8748">MGVIYSVSLAGGAEQTTLSHNQARIIRPPRKAGVENRQGAFVLKNYSPSQVKVEAQVNIAQIVVNKLTHKMSGAFCSALAPV</sequence>